<sequence>MAQPAAAYVHPLANPLEGPLNQLGNLLNTNYNNSWTLKQLINANAQYILAQLDRIRQAVTQLQQNFAIARNRIPQLEAEIAALQAQLAAQGPGHAAPNVVALQQQIADLTAQRTDYIRWINESLALINRYDGYVQHINGLAPDNAQFTALIGQINQRLRTITDLFNLPQNGQDPPAPPGNPPAPPGGPYGNGGPGGLGNPALGNPALGNPALGNPAPGAGIVAPGIGNPAQPNPNFFQRGLNRIGNMFSRNRGRNAPIAPAAFAVPAAAVVGNVNPINQSNANMAGPPELQVNYVSPNPIQKPITNNYDMDKIRQMYSRPNGSPPDSDDSDEEDDENNNARLAFSRSNSGNSARGNLARGNSSGSNLKPFDDEDLDFGSSTSNRNSRFNSLDSTNIGGKIKRKRTKKHKGGFRLTSNKRTTSRSPSSSGRKSSGRTSSGRTSRSGRTSSRRSRTSSRRSSK</sequence>
<accession>A0A6C0IKF8</accession>
<organism evidence="3">
    <name type="scientific">viral metagenome</name>
    <dbReference type="NCBI Taxonomy" id="1070528"/>
    <lineage>
        <taxon>unclassified sequences</taxon>
        <taxon>metagenomes</taxon>
        <taxon>organismal metagenomes</taxon>
    </lineage>
</organism>
<feature type="compositionally biased region" description="Low complexity" evidence="2">
    <location>
        <begin position="345"/>
        <end position="356"/>
    </location>
</feature>
<keyword evidence="1" id="KW-0175">Coiled coil</keyword>
<dbReference type="AlphaFoldDB" id="A0A6C0IKF8"/>
<feature type="region of interest" description="Disordered" evidence="2">
    <location>
        <begin position="315"/>
        <end position="461"/>
    </location>
</feature>
<proteinExistence type="predicted"/>
<feature type="compositionally biased region" description="Low complexity" evidence="2">
    <location>
        <begin position="199"/>
        <end position="211"/>
    </location>
</feature>
<feature type="compositionally biased region" description="Low complexity" evidence="2">
    <location>
        <begin position="379"/>
        <end position="390"/>
    </location>
</feature>
<feature type="compositionally biased region" description="Pro residues" evidence="2">
    <location>
        <begin position="174"/>
        <end position="187"/>
    </location>
</feature>
<feature type="compositionally biased region" description="Low complexity" evidence="2">
    <location>
        <begin position="422"/>
        <end position="447"/>
    </location>
</feature>
<protein>
    <submittedName>
        <fullName evidence="3">Uncharacterized protein</fullName>
    </submittedName>
</protein>
<feature type="compositionally biased region" description="Basic residues" evidence="2">
    <location>
        <begin position="448"/>
        <end position="461"/>
    </location>
</feature>
<evidence type="ECO:0000313" key="3">
    <source>
        <dbReference type="EMBL" id="QHT92003.1"/>
    </source>
</evidence>
<feature type="compositionally biased region" description="Basic residues" evidence="2">
    <location>
        <begin position="399"/>
        <end position="411"/>
    </location>
</feature>
<feature type="region of interest" description="Disordered" evidence="2">
    <location>
        <begin position="166"/>
        <end position="211"/>
    </location>
</feature>
<evidence type="ECO:0000256" key="1">
    <source>
        <dbReference type="SAM" id="Coils"/>
    </source>
</evidence>
<dbReference type="EMBL" id="MN740173">
    <property type="protein sequence ID" value="QHT92003.1"/>
    <property type="molecule type" value="Genomic_DNA"/>
</dbReference>
<feature type="compositionally biased region" description="Acidic residues" evidence="2">
    <location>
        <begin position="326"/>
        <end position="337"/>
    </location>
</feature>
<feature type="coiled-coil region" evidence="1">
    <location>
        <begin position="52"/>
        <end position="86"/>
    </location>
</feature>
<feature type="compositionally biased region" description="Gly residues" evidence="2">
    <location>
        <begin position="188"/>
        <end position="198"/>
    </location>
</feature>
<evidence type="ECO:0000256" key="2">
    <source>
        <dbReference type="SAM" id="MobiDB-lite"/>
    </source>
</evidence>
<reference evidence="3" key="1">
    <citation type="journal article" date="2020" name="Nature">
        <title>Giant virus diversity and host interactions through global metagenomics.</title>
        <authorList>
            <person name="Schulz F."/>
            <person name="Roux S."/>
            <person name="Paez-Espino D."/>
            <person name="Jungbluth S."/>
            <person name="Walsh D.A."/>
            <person name="Denef V.J."/>
            <person name="McMahon K.D."/>
            <person name="Konstantinidis K.T."/>
            <person name="Eloe-Fadrosh E.A."/>
            <person name="Kyrpides N.C."/>
            <person name="Woyke T."/>
        </authorList>
    </citation>
    <scope>NUCLEOTIDE SEQUENCE</scope>
    <source>
        <strain evidence="3">GVMAG-M-3300023184-86</strain>
    </source>
</reference>
<name>A0A6C0IKF8_9ZZZZ</name>